<gene>
    <name evidence="1" type="ORF">O0S08_05405</name>
</gene>
<organism evidence="1 2">
    <name type="scientific">Nannocystis punicea</name>
    <dbReference type="NCBI Taxonomy" id="2995304"/>
    <lineage>
        <taxon>Bacteria</taxon>
        <taxon>Pseudomonadati</taxon>
        <taxon>Myxococcota</taxon>
        <taxon>Polyangia</taxon>
        <taxon>Nannocystales</taxon>
        <taxon>Nannocystaceae</taxon>
        <taxon>Nannocystis</taxon>
    </lineage>
</organism>
<protein>
    <submittedName>
        <fullName evidence="1">Uncharacterized protein</fullName>
    </submittedName>
</protein>
<proteinExistence type="predicted"/>
<dbReference type="Proteomes" id="UP001164459">
    <property type="component" value="Chromosome"/>
</dbReference>
<accession>A0ABY7H8I3</accession>
<name>A0ABY7H8I3_9BACT</name>
<sequence>MAIREYLDGPARDNLDKQQSFVVTDSVGGNYVWGYRKSDNVHDWVLPDPLDESCLRD</sequence>
<dbReference type="RefSeq" id="WP_269037922.1">
    <property type="nucleotide sequence ID" value="NZ_CP114040.1"/>
</dbReference>
<reference evidence="1" key="1">
    <citation type="submission" date="2022-11" db="EMBL/GenBank/DDBJ databases">
        <title>Minimal conservation of predation-associated metabolite biosynthetic gene clusters underscores biosynthetic potential of Myxococcota including descriptions for ten novel species: Archangium lansinium sp. nov., Myxococcus landrumus sp. nov., Nannocystis bai.</title>
        <authorList>
            <person name="Ahearne A."/>
            <person name="Stevens C."/>
            <person name="Dowd S."/>
        </authorList>
    </citation>
    <scope>NUCLEOTIDE SEQUENCE</scope>
    <source>
        <strain evidence="1">Fl3</strain>
    </source>
</reference>
<dbReference type="EMBL" id="CP114040">
    <property type="protein sequence ID" value="WAS95579.1"/>
    <property type="molecule type" value="Genomic_DNA"/>
</dbReference>
<keyword evidence="2" id="KW-1185">Reference proteome</keyword>
<evidence type="ECO:0000313" key="1">
    <source>
        <dbReference type="EMBL" id="WAS95579.1"/>
    </source>
</evidence>
<evidence type="ECO:0000313" key="2">
    <source>
        <dbReference type="Proteomes" id="UP001164459"/>
    </source>
</evidence>